<evidence type="ECO:0000313" key="3">
    <source>
        <dbReference type="Proteomes" id="UP001066276"/>
    </source>
</evidence>
<reference evidence="2" key="1">
    <citation type="journal article" date="2022" name="bioRxiv">
        <title>Sequencing and chromosome-scale assembly of the giantPleurodeles waltlgenome.</title>
        <authorList>
            <person name="Brown T."/>
            <person name="Elewa A."/>
            <person name="Iarovenko S."/>
            <person name="Subramanian E."/>
            <person name="Araus A.J."/>
            <person name="Petzold A."/>
            <person name="Susuki M."/>
            <person name="Suzuki K.-i.T."/>
            <person name="Hayashi T."/>
            <person name="Toyoda A."/>
            <person name="Oliveira C."/>
            <person name="Osipova E."/>
            <person name="Leigh N.D."/>
            <person name="Simon A."/>
            <person name="Yun M.H."/>
        </authorList>
    </citation>
    <scope>NUCLEOTIDE SEQUENCE</scope>
    <source>
        <strain evidence="2">20211129_DDA</strain>
        <tissue evidence="2">Liver</tissue>
    </source>
</reference>
<feature type="compositionally biased region" description="Basic and acidic residues" evidence="1">
    <location>
        <begin position="30"/>
        <end position="49"/>
    </location>
</feature>
<dbReference type="AlphaFoldDB" id="A0AAV7PQN8"/>
<dbReference type="Proteomes" id="UP001066276">
    <property type="component" value="Chromosome 7"/>
</dbReference>
<dbReference type="EMBL" id="JANPWB010000011">
    <property type="protein sequence ID" value="KAJ1129214.1"/>
    <property type="molecule type" value="Genomic_DNA"/>
</dbReference>
<feature type="region of interest" description="Disordered" evidence="1">
    <location>
        <begin position="24"/>
        <end position="69"/>
    </location>
</feature>
<keyword evidence="3" id="KW-1185">Reference proteome</keyword>
<organism evidence="2 3">
    <name type="scientific">Pleurodeles waltl</name>
    <name type="common">Iberian ribbed newt</name>
    <dbReference type="NCBI Taxonomy" id="8319"/>
    <lineage>
        <taxon>Eukaryota</taxon>
        <taxon>Metazoa</taxon>
        <taxon>Chordata</taxon>
        <taxon>Craniata</taxon>
        <taxon>Vertebrata</taxon>
        <taxon>Euteleostomi</taxon>
        <taxon>Amphibia</taxon>
        <taxon>Batrachia</taxon>
        <taxon>Caudata</taxon>
        <taxon>Salamandroidea</taxon>
        <taxon>Salamandridae</taxon>
        <taxon>Pleurodelinae</taxon>
        <taxon>Pleurodeles</taxon>
    </lineage>
</organism>
<comment type="caution">
    <text evidence="2">The sequence shown here is derived from an EMBL/GenBank/DDBJ whole genome shotgun (WGS) entry which is preliminary data.</text>
</comment>
<gene>
    <name evidence="2" type="ORF">NDU88_007585</name>
</gene>
<accession>A0AAV7PQN8</accession>
<evidence type="ECO:0000256" key="1">
    <source>
        <dbReference type="SAM" id="MobiDB-lite"/>
    </source>
</evidence>
<evidence type="ECO:0000313" key="2">
    <source>
        <dbReference type="EMBL" id="KAJ1129214.1"/>
    </source>
</evidence>
<sequence>MHGSRSAEDSWMGEMCGVLELRRAQVSTEMPRENPRAVSEEMHGSRSAEEGWSGSEDGEVESMAGALLK</sequence>
<protein>
    <submittedName>
        <fullName evidence="2">Uncharacterized protein</fullName>
    </submittedName>
</protein>
<name>A0AAV7PQN8_PLEWA</name>
<proteinExistence type="predicted"/>